<protein>
    <submittedName>
        <fullName evidence="1">Uncharacterized protein</fullName>
    </submittedName>
</protein>
<reference evidence="1" key="1">
    <citation type="submission" date="2019-11" db="EMBL/GenBank/DDBJ databases">
        <title>Nori genome reveals adaptations in red seaweeds to the harsh intertidal environment.</title>
        <authorList>
            <person name="Wang D."/>
            <person name="Mao Y."/>
        </authorList>
    </citation>
    <scope>NUCLEOTIDE SEQUENCE</scope>
    <source>
        <tissue evidence="1">Gametophyte</tissue>
    </source>
</reference>
<proteinExistence type="predicted"/>
<organism evidence="1 2">
    <name type="scientific">Pyropia yezoensis</name>
    <name type="common">Susabi-nori</name>
    <name type="synonym">Porphyra yezoensis</name>
    <dbReference type="NCBI Taxonomy" id="2788"/>
    <lineage>
        <taxon>Eukaryota</taxon>
        <taxon>Rhodophyta</taxon>
        <taxon>Bangiophyceae</taxon>
        <taxon>Bangiales</taxon>
        <taxon>Bangiaceae</taxon>
        <taxon>Pyropia</taxon>
    </lineage>
</organism>
<sequence length="334" mass="35010">MSARGTGTAPAAADTATGSGRSIETTERPRFVHTHGRIRGESSSKKAVADARPGRKGPSPRVAYVGGGAVPGAGGHIVSARRKAGRATDRKTPRAWSTHPRGRSHIDGCRPCPWPLPRPRRRPSSAGRLLPSAARDDISVATYGARHRGRARRLLPPPPPPRRANRGLRRAAPPPPTLRASSGHRPAPPRTPPPTTQAAATSQPPRSPPPQLTACGTDDCAHRHHPHWHARHPLTQHTPTTPRPAPPRRGARTTAAVSIVAAARGSSALDPARPRPEVAPPTSTATVATALPPPPPDTQSQGPGRGPQPAAHRGKTCRLSRLGLAGGGAHQRQP</sequence>
<gene>
    <name evidence="1" type="ORF">I4F81_002984</name>
</gene>
<comment type="caution">
    <text evidence="1">The sequence shown here is derived from an EMBL/GenBank/DDBJ whole genome shotgun (WGS) entry which is preliminary data.</text>
</comment>
<evidence type="ECO:0000313" key="2">
    <source>
        <dbReference type="Proteomes" id="UP000798662"/>
    </source>
</evidence>
<accession>A0ACC3BR25</accession>
<keyword evidence="2" id="KW-1185">Reference proteome</keyword>
<dbReference type="EMBL" id="CM020618">
    <property type="protein sequence ID" value="KAK1860395.1"/>
    <property type="molecule type" value="Genomic_DNA"/>
</dbReference>
<dbReference type="Proteomes" id="UP000798662">
    <property type="component" value="Chromosome 1"/>
</dbReference>
<evidence type="ECO:0000313" key="1">
    <source>
        <dbReference type="EMBL" id="KAK1860395.1"/>
    </source>
</evidence>
<name>A0ACC3BR25_PYRYE</name>